<gene>
    <name evidence="32" type="ORF">ACEUDJ_08045</name>
</gene>
<keyword evidence="22" id="KW-0511">Multifunctional enzyme</keyword>
<evidence type="ECO:0000256" key="2">
    <source>
        <dbReference type="ARBA" id="ARBA00004249"/>
    </source>
</evidence>
<comment type="catalytic activity">
    <reaction evidence="26">
        <text>[GlcNAc-(1-&gt;4)-Mur2Ac(oyl-L-Ala-gamma-D-Glu-L-Lys-D-Ala-D-Ala)](n)-di-trans,octa-cis-undecaprenyl diphosphate + beta-D-GlcNAc-(1-&gt;4)-Mur2Ac(oyl-L-Ala-gamma-D-Glu-L-Lys-D-Ala-D-Ala)-di-trans,octa-cis-undecaprenyl diphosphate = [GlcNAc-(1-&gt;4)-Mur2Ac(oyl-L-Ala-gamma-D-Glu-L-Lys-D-Ala-D-Ala)](n+1)-di-trans,octa-cis-undecaprenyl diphosphate + di-trans,octa-cis-undecaprenyl diphosphate + H(+)</text>
        <dbReference type="Rhea" id="RHEA:23708"/>
        <dbReference type="Rhea" id="RHEA-COMP:9602"/>
        <dbReference type="Rhea" id="RHEA-COMP:9603"/>
        <dbReference type="ChEBI" id="CHEBI:15378"/>
        <dbReference type="ChEBI" id="CHEBI:58405"/>
        <dbReference type="ChEBI" id="CHEBI:60033"/>
        <dbReference type="ChEBI" id="CHEBI:78435"/>
        <dbReference type="EC" id="2.4.99.28"/>
    </reaction>
</comment>
<dbReference type="NCBIfam" id="TIGR02074">
    <property type="entry name" value="PBP_1a_fam"/>
    <property type="match status" value="1"/>
</dbReference>
<keyword evidence="10" id="KW-0121">Carboxypeptidase</keyword>
<keyword evidence="23" id="KW-0961">Cell wall biogenesis/degradation</keyword>
<evidence type="ECO:0000256" key="4">
    <source>
        <dbReference type="ARBA" id="ARBA00007090"/>
    </source>
</evidence>
<evidence type="ECO:0000256" key="16">
    <source>
        <dbReference type="ARBA" id="ARBA00022960"/>
    </source>
</evidence>
<evidence type="ECO:0000256" key="1">
    <source>
        <dbReference type="ARBA" id="ARBA00002624"/>
    </source>
</evidence>
<evidence type="ECO:0000313" key="33">
    <source>
        <dbReference type="Proteomes" id="UP001630969"/>
    </source>
</evidence>
<evidence type="ECO:0000256" key="9">
    <source>
        <dbReference type="ARBA" id="ARBA00022519"/>
    </source>
</evidence>
<keyword evidence="15" id="KW-0378">Hydrolase</keyword>
<dbReference type="InterPro" id="IPR031376">
    <property type="entry name" value="PCB_OB"/>
</dbReference>
<evidence type="ECO:0000256" key="26">
    <source>
        <dbReference type="ARBA" id="ARBA00049902"/>
    </source>
</evidence>
<dbReference type="EMBL" id="JBGXBU010000002">
    <property type="protein sequence ID" value="MFM4892816.1"/>
    <property type="molecule type" value="Genomic_DNA"/>
</dbReference>
<organism evidence="32 33">
    <name type="scientific">Aeromonas bivalvium</name>
    <dbReference type="NCBI Taxonomy" id="440079"/>
    <lineage>
        <taxon>Bacteria</taxon>
        <taxon>Pseudomonadati</taxon>
        <taxon>Pseudomonadota</taxon>
        <taxon>Gammaproteobacteria</taxon>
        <taxon>Aeromonadales</taxon>
        <taxon>Aeromonadaceae</taxon>
        <taxon>Aeromonas</taxon>
    </lineage>
</organism>
<dbReference type="GeneID" id="97220042"/>
<comment type="similarity">
    <text evidence="4">In the C-terminal section; belongs to the transpeptidase family.</text>
</comment>
<evidence type="ECO:0000256" key="22">
    <source>
        <dbReference type="ARBA" id="ARBA00023268"/>
    </source>
</evidence>
<evidence type="ECO:0000256" key="24">
    <source>
        <dbReference type="ARBA" id="ARBA00034000"/>
    </source>
</evidence>
<dbReference type="Pfam" id="PF17092">
    <property type="entry name" value="PCB_OB"/>
    <property type="match status" value="1"/>
</dbReference>
<feature type="transmembrane region" description="Helical" evidence="28">
    <location>
        <begin position="7"/>
        <end position="30"/>
    </location>
</feature>
<dbReference type="InterPro" id="IPR001264">
    <property type="entry name" value="Glyco_trans_51"/>
</dbReference>
<evidence type="ECO:0000256" key="15">
    <source>
        <dbReference type="ARBA" id="ARBA00022801"/>
    </source>
</evidence>
<dbReference type="InterPro" id="IPR001460">
    <property type="entry name" value="PCN-bd_Tpept"/>
</dbReference>
<evidence type="ECO:0000256" key="17">
    <source>
        <dbReference type="ARBA" id="ARBA00022968"/>
    </source>
</evidence>
<evidence type="ECO:0000256" key="8">
    <source>
        <dbReference type="ARBA" id="ARBA00022475"/>
    </source>
</evidence>
<comment type="similarity">
    <text evidence="5">In the N-terminal section; belongs to the glycosyltransferase 51 family.</text>
</comment>
<sequence length="840" mass="92249">MLKWLVRLFIVMMLGAVLGVASLIGIYFYIKPQLPDVSALRDVKLATPMKVYSRDGELIAQFGEIRRIPLQLSEIPQPMIDAVLATEDARFYEHPGIDPIGILRAATVWAVSGRPQQGASTITQQVARNFFLTNEKTIVRKVKEVFLAWRIEQNLTKDEILALYLNKIPLGYRSFGVGAAAQVYFGKEVSELTLDEIAIIAGLPKAPSMLNPIRSPERAFARRNVVLGRMLDTGKITQAQYDEASKMPIKARYHGAETTLHAPYLAEMVRQKMVDQFGEDAYTMGLHVYTTVTANRQRAAKEALLEGIIAYDTRHGYRGPSAQLWKEGEPQWDYNQIVAHLNKEPAYSPLIPAVVTNLGDKSASLVLKNGKQAELNWDGIKWARAFITDSRQGNAPKSARDVLKVGAQIWVREQGEALILAQIPDVNAALVAMNPADGAIEGLVGGFSFELSKFNRVDQARRQIGSNIKPFLYATALEQGYTLASIINDAPINQWDPAKGPMWQPKNSPAVYDGPTPLRIGLAKSKNVMSVRLMRAIGLDTYIDGLTRFGFPREHIQRHESLALGAAEFTPLEVVRGFAMLANGGYQVTPYFITEVKDSFDKTLFSANPAAACRGCGTLAAADMNAPDAYLNVPGDWRAQCAIDPVVPNNLAPQTISAQSAFLITDTLTTAIWGGRGWMGTGWRAARDLKRRDISGKTGTTNESRDAWFSGYTPNLVATAWIGFDNHQRALGRAAYNPNMGRDQTAGGEFGGNAAQPIWIDFMKVALDKVPEQPMPVPEGIIKLPIDGETGLLSHSGATTTEYFKEGTEPTRYATPSSDGNRVYGDGYYGEGPVSTDDLF</sequence>
<dbReference type="InterPro" id="IPR036950">
    <property type="entry name" value="PBP_transglycosylase"/>
</dbReference>
<evidence type="ECO:0000256" key="19">
    <source>
        <dbReference type="ARBA" id="ARBA00022989"/>
    </source>
</evidence>
<dbReference type="SUPFAM" id="SSF53955">
    <property type="entry name" value="Lysozyme-like"/>
    <property type="match status" value="1"/>
</dbReference>
<keyword evidence="18" id="KW-0573">Peptidoglycan synthesis</keyword>
<feature type="domain" description="Penicillin-binding protein OB-like" evidence="31">
    <location>
        <begin position="317"/>
        <end position="426"/>
    </location>
</feature>
<comment type="function">
    <text evidence="1">Cell wall formation. Synthesis of cross-linked peptidoglycan from the lipid intermediates. The enzyme has a penicillin-insensitive transglycosylase N-terminal domain (formation of linear glycan strands) and a penicillin-sensitive transpeptidase C-terminal domain (cross-linking of the peptide subunits).</text>
</comment>
<dbReference type="Gene3D" id="3.40.710.10">
    <property type="entry name" value="DD-peptidase/beta-lactamase superfamily"/>
    <property type="match status" value="2"/>
</dbReference>
<dbReference type="InterPro" id="IPR012338">
    <property type="entry name" value="Beta-lactam/transpept-like"/>
</dbReference>
<keyword evidence="33" id="KW-1185">Reference proteome</keyword>
<reference evidence="32 33" key="1">
    <citation type="submission" date="2024-09" db="EMBL/GenBank/DDBJ databases">
        <title>Aeromonas strains Genome sequencing and assembly.</title>
        <authorList>
            <person name="Hu X."/>
            <person name="Tang B."/>
        </authorList>
    </citation>
    <scope>NUCLEOTIDE SEQUENCE [LARGE SCALE GENOMIC DNA]</scope>
    <source>
        <strain evidence="32 33">NB23SCDHY001</strain>
    </source>
</reference>
<dbReference type="Proteomes" id="UP001630969">
    <property type="component" value="Unassembled WGS sequence"/>
</dbReference>
<dbReference type="InterPro" id="IPR050396">
    <property type="entry name" value="Glycosyltr_51/Transpeptidase"/>
</dbReference>
<evidence type="ECO:0000313" key="32">
    <source>
        <dbReference type="EMBL" id="MFM4892816.1"/>
    </source>
</evidence>
<evidence type="ECO:0000256" key="11">
    <source>
        <dbReference type="ARBA" id="ARBA00022670"/>
    </source>
</evidence>
<evidence type="ECO:0000256" key="12">
    <source>
        <dbReference type="ARBA" id="ARBA00022676"/>
    </source>
</evidence>
<accession>A0ABW9GNT5</accession>
<comment type="subcellular location">
    <subcellularLocation>
        <location evidence="2">Cell inner membrane</location>
        <topology evidence="2">Single-pass type II membrane protein</topology>
    </subcellularLocation>
</comment>
<protein>
    <recommendedName>
        <fullName evidence="7">Penicillin-binding protein 1A</fullName>
        <ecNumber evidence="25">2.4.99.28</ecNumber>
        <ecNumber evidence="6">3.4.16.4</ecNumber>
    </recommendedName>
</protein>
<keyword evidence="19 28" id="KW-1133">Transmembrane helix</keyword>
<evidence type="ECO:0000256" key="20">
    <source>
        <dbReference type="ARBA" id="ARBA00023136"/>
    </source>
</evidence>
<dbReference type="Gene3D" id="1.10.3810.10">
    <property type="entry name" value="Biosynthetic peptidoglycan transglycosylase-like"/>
    <property type="match status" value="1"/>
</dbReference>
<feature type="domain" description="Glycosyl transferase family 51" evidence="30">
    <location>
        <begin position="56"/>
        <end position="230"/>
    </location>
</feature>
<comment type="catalytic activity">
    <reaction evidence="24">
        <text>Preferential cleavage: (Ac)2-L-Lys-D-Ala-|-D-Ala. Also transpeptidation of peptidyl-alanyl moieties that are N-acyl substituents of D-alanine.</text>
        <dbReference type="EC" id="3.4.16.4"/>
    </reaction>
</comment>
<dbReference type="EC" id="2.4.99.28" evidence="25"/>
<evidence type="ECO:0000256" key="23">
    <source>
        <dbReference type="ARBA" id="ARBA00023316"/>
    </source>
</evidence>
<dbReference type="PANTHER" id="PTHR32282:SF27">
    <property type="entry name" value="PENICILLIN-BINDING PROTEIN 1A"/>
    <property type="match status" value="1"/>
</dbReference>
<evidence type="ECO:0000256" key="10">
    <source>
        <dbReference type="ARBA" id="ARBA00022645"/>
    </source>
</evidence>
<dbReference type="EC" id="3.4.16.4" evidence="6"/>
<comment type="pathway">
    <text evidence="3">Cell wall biogenesis; peptidoglycan biosynthesis.</text>
</comment>
<evidence type="ECO:0000256" key="5">
    <source>
        <dbReference type="ARBA" id="ARBA00007739"/>
    </source>
</evidence>
<keyword evidence="13" id="KW-0808">Transferase</keyword>
<evidence type="ECO:0000259" key="29">
    <source>
        <dbReference type="Pfam" id="PF00905"/>
    </source>
</evidence>
<dbReference type="PANTHER" id="PTHR32282">
    <property type="entry name" value="BINDING PROTEIN TRANSPEPTIDASE, PUTATIVE-RELATED"/>
    <property type="match status" value="1"/>
</dbReference>
<keyword evidence="8" id="KW-1003">Cell membrane</keyword>
<keyword evidence="11" id="KW-0645">Protease</keyword>
<keyword evidence="17" id="KW-0735">Signal-anchor</keyword>
<evidence type="ECO:0000256" key="27">
    <source>
        <dbReference type="SAM" id="MobiDB-lite"/>
    </source>
</evidence>
<evidence type="ECO:0000256" key="25">
    <source>
        <dbReference type="ARBA" id="ARBA00044770"/>
    </source>
</evidence>
<feature type="domain" description="Penicillin-binding protein transpeptidase" evidence="29">
    <location>
        <begin position="429"/>
        <end position="715"/>
    </location>
</feature>
<dbReference type="InterPro" id="IPR023346">
    <property type="entry name" value="Lysozyme-like_dom_sf"/>
</dbReference>
<keyword evidence="20 28" id="KW-0472">Membrane</keyword>
<evidence type="ECO:0000259" key="31">
    <source>
        <dbReference type="Pfam" id="PF17092"/>
    </source>
</evidence>
<evidence type="ECO:0000256" key="14">
    <source>
        <dbReference type="ARBA" id="ARBA00022692"/>
    </source>
</evidence>
<dbReference type="Pfam" id="PF00912">
    <property type="entry name" value="Transgly"/>
    <property type="match status" value="1"/>
</dbReference>
<proteinExistence type="inferred from homology"/>
<keyword evidence="9" id="KW-0997">Cell inner membrane</keyword>
<evidence type="ECO:0000256" key="18">
    <source>
        <dbReference type="ARBA" id="ARBA00022984"/>
    </source>
</evidence>
<evidence type="ECO:0000256" key="21">
    <source>
        <dbReference type="ARBA" id="ARBA00023251"/>
    </source>
</evidence>
<keyword evidence="14 28" id="KW-0812">Transmembrane</keyword>
<keyword evidence="21" id="KW-0046">Antibiotic resistance</keyword>
<comment type="caution">
    <text evidence="32">The sequence shown here is derived from an EMBL/GenBank/DDBJ whole genome shotgun (WGS) entry which is preliminary data.</text>
</comment>
<evidence type="ECO:0000256" key="3">
    <source>
        <dbReference type="ARBA" id="ARBA00004752"/>
    </source>
</evidence>
<dbReference type="RefSeq" id="WP_408789341.1">
    <property type="nucleotide sequence ID" value="NZ_JBGXBU010000002.1"/>
</dbReference>
<dbReference type="Pfam" id="PF00905">
    <property type="entry name" value="Transpeptidase"/>
    <property type="match status" value="1"/>
</dbReference>
<evidence type="ECO:0000259" key="30">
    <source>
        <dbReference type="Pfam" id="PF00912"/>
    </source>
</evidence>
<keyword evidence="16" id="KW-0133">Cell shape</keyword>
<keyword evidence="12" id="KW-0328">Glycosyltransferase</keyword>
<evidence type="ECO:0000256" key="13">
    <source>
        <dbReference type="ARBA" id="ARBA00022679"/>
    </source>
</evidence>
<evidence type="ECO:0000256" key="6">
    <source>
        <dbReference type="ARBA" id="ARBA00012448"/>
    </source>
</evidence>
<evidence type="ECO:0000256" key="28">
    <source>
        <dbReference type="SAM" id="Phobius"/>
    </source>
</evidence>
<evidence type="ECO:0000256" key="7">
    <source>
        <dbReference type="ARBA" id="ARBA00018638"/>
    </source>
</evidence>
<feature type="region of interest" description="Disordered" evidence="27">
    <location>
        <begin position="809"/>
        <end position="840"/>
    </location>
</feature>
<name>A0ABW9GNT5_9GAMM</name>
<dbReference type="SUPFAM" id="SSF56601">
    <property type="entry name" value="beta-lactamase/transpeptidase-like"/>
    <property type="match status" value="1"/>
</dbReference>